<dbReference type="InterPro" id="IPR036881">
    <property type="entry name" value="Glyco_hydro_3_C_sf"/>
</dbReference>
<dbReference type="GO" id="GO:0005975">
    <property type="term" value="P:carbohydrate metabolic process"/>
    <property type="evidence" value="ECO:0007669"/>
    <property type="project" value="InterPro"/>
</dbReference>
<keyword evidence="3" id="KW-0119">Carbohydrate metabolism</keyword>
<evidence type="ECO:0000313" key="9">
    <source>
        <dbReference type="Proteomes" id="UP000271010"/>
    </source>
</evidence>
<dbReference type="AlphaFoldDB" id="A0A3M9MW10"/>
<feature type="compositionally biased region" description="Low complexity" evidence="5">
    <location>
        <begin position="28"/>
        <end position="39"/>
    </location>
</feature>
<dbReference type="FunFam" id="2.60.40.10:FF:000495">
    <property type="entry name" value="Periplasmic beta-glucosidase"/>
    <property type="match status" value="1"/>
</dbReference>
<evidence type="ECO:0000256" key="3">
    <source>
        <dbReference type="ARBA" id="ARBA00023277"/>
    </source>
</evidence>
<accession>A0A3M9MW10</accession>
<comment type="similarity">
    <text evidence="1 4">Belongs to the glycosyl hydrolase 3 family.</text>
</comment>
<feature type="region of interest" description="Disordered" evidence="5">
    <location>
        <begin position="28"/>
        <end position="53"/>
    </location>
</feature>
<dbReference type="Gene3D" id="2.60.40.10">
    <property type="entry name" value="Immunoglobulins"/>
    <property type="match status" value="1"/>
</dbReference>
<evidence type="ECO:0000256" key="1">
    <source>
        <dbReference type="ARBA" id="ARBA00005336"/>
    </source>
</evidence>
<proteinExistence type="inferred from homology"/>
<dbReference type="SMART" id="SM01217">
    <property type="entry name" value="Fn3_like"/>
    <property type="match status" value="1"/>
</dbReference>
<dbReference type="Pfam" id="PF00933">
    <property type="entry name" value="Glyco_hydro_3"/>
    <property type="match status" value="1"/>
</dbReference>
<evidence type="ECO:0000256" key="2">
    <source>
        <dbReference type="ARBA" id="ARBA00022801"/>
    </source>
</evidence>
<evidence type="ECO:0000256" key="6">
    <source>
        <dbReference type="SAM" id="SignalP"/>
    </source>
</evidence>
<feature type="domain" description="Fibronectin type III-like" evidence="7">
    <location>
        <begin position="666"/>
        <end position="736"/>
    </location>
</feature>
<dbReference type="PROSITE" id="PS00775">
    <property type="entry name" value="GLYCOSYL_HYDROL_F3"/>
    <property type="match status" value="1"/>
</dbReference>
<reference evidence="8 9" key="1">
    <citation type="submission" date="2018-11" db="EMBL/GenBank/DDBJ databases">
        <title>Rufibacter latericius sp. nov., isolated from water in Baiyang Lake.</title>
        <authorList>
            <person name="Yang Y."/>
        </authorList>
    </citation>
    <scope>NUCLEOTIDE SEQUENCE [LARGE SCALE GENOMIC DNA]</scope>
    <source>
        <strain evidence="8 9">MCC P1</strain>
    </source>
</reference>
<evidence type="ECO:0000256" key="4">
    <source>
        <dbReference type="RuleBase" id="RU361161"/>
    </source>
</evidence>
<dbReference type="InterPro" id="IPR017853">
    <property type="entry name" value="GH"/>
</dbReference>
<dbReference type="GO" id="GO:0008422">
    <property type="term" value="F:beta-glucosidase activity"/>
    <property type="evidence" value="ECO:0007669"/>
    <property type="project" value="UniProtKB-ARBA"/>
</dbReference>
<dbReference type="Pfam" id="PF14310">
    <property type="entry name" value="Fn3-like"/>
    <property type="match status" value="1"/>
</dbReference>
<dbReference type="InterPro" id="IPR050288">
    <property type="entry name" value="Cellulose_deg_GH3"/>
</dbReference>
<dbReference type="InterPro" id="IPR002772">
    <property type="entry name" value="Glyco_hydro_3_C"/>
</dbReference>
<dbReference type="EMBL" id="RJJE01000009">
    <property type="protein sequence ID" value="RNI29660.1"/>
    <property type="molecule type" value="Genomic_DNA"/>
</dbReference>
<name>A0A3M9MW10_9BACT</name>
<evidence type="ECO:0000313" key="8">
    <source>
        <dbReference type="EMBL" id="RNI29660.1"/>
    </source>
</evidence>
<dbReference type="InterPro" id="IPR013783">
    <property type="entry name" value="Ig-like_fold"/>
</dbReference>
<sequence>MTHRSSSWRKLGCLAFAALLAACSSTQTTSTSGAPAATAVQTSPAPDPNGISMAHEADINKLISQMTLEEKVNMLHASSSFTSGGVPRLGIPELTTSDGPHGVRPEHGRDWSLDNAGNDSSTYLPTGIALAATWNPELGYAFGEVLGQEAKARGKDVILGPGVNIMRTPLNGRNFEYLSEDPYLTSRMAVGYIKGVQDQGIAACVKHYAANNQEIKRAKVDVHMSERALREIYLPAFKAAITEGGALTIMGAYNKFRGQYCTHNQYLINDILKGEWGFKGLVMSDWGAVLNTMEALHNGTDLEMGTDLLQMPNINYHKFYLGDTVVALVRSGKVPEALIDDKVRRILRVMYHTNMIGGQRTPGALSTKAHQQTAQKVAEEALVLLKNEGNLLPLSKDKVKTIAVIGANATRKQAMGGGSSQVRPPYEVTPLQGIQQLVGTGVKVTYAPGFEVTRAEKANPKLIAEAVQAAKNADRVVYVGGWTHGYTDNWDGGAFDAEGADKPSLTMPFAQNHLLTAILQANPNTVVVLIGGGPVDMTPWINQTKAVVQAWYPGMEGGTALAKVLFGEINPSGKLPVSFPKRLQDSPAHALGQYPGDKDTIRLEYREDIFVGYRYFDTYKVAPLFSFGHGLSYTSFGYSNLDVRQDGDAVQVRLQVQNTGRLAGAEVVQVYVNDEQASVKRPEKELKGFQKVFLRPNESKTVTLTLPKDAFQFYDEAKRQWVLEPGKFQILVGSSSRDIREQAEVTL</sequence>
<dbReference type="InterPro" id="IPR019800">
    <property type="entry name" value="Glyco_hydro_3_AS"/>
</dbReference>
<keyword evidence="9" id="KW-1185">Reference proteome</keyword>
<evidence type="ECO:0000259" key="7">
    <source>
        <dbReference type="SMART" id="SM01217"/>
    </source>
</evidence>
<dbReference type="InterPro" id="IPR036962">
    <property type="entry name" value="Glyco_hydro_3_N_sf"/>
</dbReference>
<protein>
    <submittedName>
        <fullName evidence="8">Glycosyl hydrolase</fullName>
    </submittedName>
</protein>
<dbReference type="InterPro" id="IPR001764">
    <property type="entry name" value="Glyco_hydro_3_N"/>
</dbReference>
<dbReference type="RefSeq" id="WP_123133424.1">
    <property type="nucleotide sequence ID" value="NZ_RJJE01000009.1"/>
</dbReference>
<dbReference type="SUPFAM" id="SSF52279">
    <property type="entry name" value="Beta-D-glucan exohydrolase, C-terminal domain"/>
    <property type="match status" value="1"/>
</dbReference>
<dbReference type="Proteomes" id="UP000271010">
    <property type="component" value="Unassembled WGS sequence"/>
</dbReference>
<feature type="chain" id="PRO_5017943094" evidence="6">
    <location>
        <begin position="22"/>
        <end position="747"/>
    </location>
</feature>
<dbReference type="PRINTS" id="PR00133">
    <property type="entry name" value="GLHYDRLASE3"/>
</dbReference>
<keyword evidence="2 4" id="KW-0378">Hydrolase</keyword>
<dbReference type="Gene3D" id="3.20.20.300">
    <property type="entry name" value="Glycoside hydrolase, family 3, N-terminal domain"/>
    <property type="match status" value="1"/>
</dbReference>
<feature type="signal peptide" evidence="6">
    <location>
        <begin position="1"/>
        <end position="21"/>
    </location>
</feature>
<dbReference type="SUPFAM" id="SSF51445">
    <property type="entry name" value="(Trans)glycosidases"/>
    <property type="match status" value="1"/>
</dbReference>
<keyword evidence="6" id="KW-0732">Signal</keyword>
<dbReference type="PANTHER" id="PTHR42715:SF10">
    <property type="entry name" value="BETA-GLUCOSIDASE"/>
    <property type="match status" value="1"/>
</dbReference>
<dbReference type="PROSITE" id="PS51257">
    <property type="entry name" value="PROKAR_LIPOPROTEIN"/>
    <property type="match status" value="1"/>
</dbReference>
<dbReference type="Gene3D" id="3.40.50.1700">
    <property type="entry name" value="Glycoside hydrolase family 3 C-terminal domain"/>
    <property type="match status" value="1"/>
</dbReference>
<keyword evidence="4" id="KW-0326">Glycosidase</keyword>
<comment type="caution">
    <text evidence="8">The sequence shown here is derived from an EMBL/GenBank/DDBJ whole genome shotgun (WGS) entry which is preliminary data.</text>
</comment>
<gene>
    <name evidence="8" type="ORF">EFA69_08870</name>
</gene>
<dbReference type="OrthoDB" id="9805821at2"/>
<dbReference type="Pfam" id="PF01915">
    <property type="entry name" value="Glyco_hydro_3_C"/>
    <property type="match status" value="1"/>
</dbReference>
<dbReference type="PANTHER" id="PTHR42715">
    <property type="entry name" value="BETA-GLUCOSIDASE"/>
    <property type="match status" value="1"/>
</dbReference>
<organism evidence="8 9">
    <name type="scientific">Rufibacter immobilis</name>
    <dbReference type="NCBI Taxonomy" id="1348778"/>
    <lineage>
        <taxon>Bacteria</taxon>
        <taxon>Pseudomonadati</taxon>
        <taxon>Bacteroidota</taxon>
        <taxon>Cytophagia</taxon>
        <taxon>Cytophagales</taxon>
        <taxon>Hymenobacteraceae</taxon>
        <taxon>Rufibacter</taxon>
    </lineage>
</organism>
<evidence type="ECO:0000256" key="5">
    <source>
        <dbReference type="SAM" id="MobiDB-lite"/>
    </source>
</evidence>
<dbReference type="InterPro" id="IPR026891">
    <property type="entry name" value="Fn3-like"/>
</dbReference>